<accession>A0A8J3AUX3</accession>
<dbReference type="AlphaFoldDB" id="A0A8J3AUX3"/>
<reference evidence="1" key="1">
    <citation type="journal article" date="2014" name="Int. J. Syst. Evol. Microbiol.">
        <title>Complete genome sequence of Corynebacterium casei LMG S-19264T (=DSM 44701T), isolated from a smear-ripened cheese.</title>
        <authorList>
            <consortium name="US DOE Joint Genome Institute (JGI-PGF)"/>
            <person name="Walter F."/>
            <person name="Albersmeier A."/>
            <person name="Kalinowski J."/>
            <person name="Ruckert C."/>
        </authorList>
    </citation>
    <scope>NUCLEOTIDE SEQUENCE</scope>
    <source>
        <strain evidence="1">CCM 7664</strain>
    </source>
</reference>
<sequence>MPAHIRTLTIPTTDPLLAVRIYERLFDTRLTAQQLPDPFQMALLSNAVPADDMCTVTHFTDSHGNLVALHAST</sequence>
<keyword evidence="2" id="KW-1185">Reference proteome</keyword>
<dbReference type="Proteomes" id="UP000627205">
    <property type="component" value="Unassembled WGS sequence"/>
</dbReference>
<evidence type="ECO:0000313" key="2">
    <source>
        <dbReference type="Proteomes" id="UP000627205"/>
    </source>
</evidence>
<evidence type="ECO:0000313" key="1">
    <source>
        <dbReference type="EMBL" id="GGI54099.1"/>
    </source>
</evidence>
<dbReference type="EMBL" id="BMDP01000002">
    <property type="protein sequence ID" value="GGI54099.1"/>
    <property type="molecule type" value="Genomic_DNA"/>
</dbReference>
<name>A0A8J3AUX3_9BURK</name>
<comment type="caution">
    <text evidence="1">The sequence shown here is derived from an EMBL/GenBank/DDBJ whole genome shotgun (WGS) entry which is preliminary data.</text>
</comment>
<organism evidence="1 2">
    <name type="scientific">Oxalicibacterium solurbis</name>
    <dbReference type="NCBI Taxonomy" id="69280"/>
    <lineage>
        <taxon>Bacteria</taxon>
        <taxon>Pseudomonadati</taxon>
        <taxon>Pseudomonadota</taxon>
        <taxon>Betaproteobacteria</taxon>
        <taxon>Burkholderiales</taxon>
        <taxon>Oxalobacteraceae</taxon>
        <taxon>Oxalicibacterium</taxon>
    </lineage>
</organism>
<proteinExistence type="predicted"/>
<gene>
    <name evidence="1" type="ORF">GCM10011430_12730</name>
</gene>
<dbReference type="RefSeq" id="WP_188420193.1">
    <property type="nucleotide sequence ID" value="NZ_BMDP01000002.1"/>
</dbReference>
<reference evidence="1" key="2">
    <citation type="submission" date="2020-09" db="EMBL/GenBank/DDBJ databases">
        <authorList>
            <person name="Sun Q."/>
            <person name="Sedlacek I."/>
        </authorList>
    </citation>
    <scope>NUCLEOTIDE SEQUENCE</scope>
    <source>
        <strain evidence="1">CCM 7664</strain>
    </source>
</reference>
<protein>
    <submittedName>
        <fullName evidence="1">Uncharacterized protein</fullName>
    </submittedName>
</protein>